<dbReference type="PANTHER" id="PTHR30269:SF0">
    <property type="entry name" value="MEMBRANE TRANSPORTER PROTEIN YFCA-RELATED"/>
    <property type="match status" value="1"/>
</dbReference>
<feature type="transmembrane region" description="Helical" evidence="8">
    <location>
        <begin position="97"/>
        <end position="115"/>
    </location>
</feature>
<gene>
    <name evidence="9" type="ORF">H1D24_37095</name>
</gene>
<dbReference type="EMBL" id="JACEHE010000041">
    <property type="protein sequence ID" value="MBA2951219.1"/>
    <property type="molecule type" value="Genomic_DNA"/>
</dbReference>
<dbReference type="Proteomes" id="UP000545761">
    <property type="component" value="Unassembled WGS sequence"/>
</dbReference>
<dbReference type="InterPro" id="IPR002781">
    <property type="entry name" value="TM_pro_TauE-like"/>
</dbReference>
<keyword evidence="3" id="KW-0813">Transport</keyword>
<keyword evidence="7 8" id="KW-0472">Membrane</keyword>
<evidence type="ECO:0000256" key="4">
    <source>
        <dbReference type="ARBA" id="ARBA00022475"/>
    </source>
</evidence>
<dbReference type="PANTHER" id="PTHR30269">
    <property type="entry name" value="TRANSMEMBRANE PROTEIN YFCA"/>
    <property type="match status" value="1"/>
</dbReference>
<evidence type="ECO:0000256" key="5">
    <source>
        <dbReference type="ARBA" id="ARBA00022692"/>
    </source>
</evidence>
<evidence type="ECO:0000256" key="1">
    <source>
        <dbReference type="ARBA" id="ARBA00004651"/>
    </source>
</evidence>
<evidence type="ECO:0000256" key="7">
    <source>
        <dbReference type="ARBA" id="ARBA00023136"/>
    </source>
</evidence>
<feature type="transmembrane region" description="Helical" evidence="8">
    <location>
        <begin position="180"/>
        <end position="205"/>
    </location>
</feature>
<sequence length="248" mass="24602">MDVGDVVLMGGAGFVGGFVNSIAGGGSLLLFPTLVAGGLGTVAANVTNSVALWPGYLGNVAALRGSSRPSSVTSLAVVSAVGAAAGCALLLLTPTRVFSVAVPFLVLGATALLAFQPRLRELLGAAHGDHRVKLYAGMLAGAVYGGYFGGGLGVILMALLGLTLSAPLAEVNVLKGTLQLVVATVSLVVFALLGPVHWAIALVVAPSSLAGGVLGGRLARRLSEPVLRVAVVGFGVLAGVWLGIRAFG</sequence>
<dbReference type="AlphaFoldDB" id="A0A7W0DVM4"/>
<feature type="transmembrane region" description="Helical" evidence="8">
    <location>
        <begin position="6"/>
        <end position="31"/>
    </location>
</feature>
<dbReference type="Pfam" id="PF01925">
    <property type="entry name" value="TauE"/>
    <property type="match status" value="1"/>
</dbReference>
<feature type="transmembrane region" description="Helical" evidence="8">
    <location>
        <begin position="226"/>
        <end position="244"/>
    </location>
</feature>
<evidence type="ECO:0000256" key="8">
    <source>
        <dbReference type="RuleBase" id="RU363041"/>
    </source>
</evidence>
<evidence type="ECO:0000313" key="10">
    <source>
        <dbReference type="Proteomes" id="UP000545761"/>
    </source>
</evidence>
<comment type="similarity">
    <text evidence="2 8">Belongs to the 4-toluene sulfonate uptake permease (TSUP) (TC 2.A.102) family.</text>
</comment>
<comment type="caution">
    <text evidence="9">The sequence shown here is derived from an EMBL/GenBank/DDBJ whole genome shotgun (WGS) entry which is preliminary data.</text>
</comment>
<reference evidence="9 10" key="1">
    <citation type="submission" date="2020-07" db="EMBL/GenBank/DDBJ databases">
        <title>Streptomyces isolated from Indian soil.</title>
        <authorList>
            <person name="Mandal S."/>
            <person name="Maiti P.K."/>
        </authorList>
    </citation>
    <scope>NUCLEOTIDE SEQUENCE [LARGE SCALE GENOMIC DNA]</scope>
    <source>
        <strain evidence="9 10">PSKA28</strain>
    </source>
</reference>
<evidence type="ECO:0000313" key="9">
    <source>
        <dbReference type="EMBL" id="MBA2951219.1"/>
    </source>
</evidence>
<evidence type="ECO:0000256" key="2">
    <source>
        <dbReference type="ARBA" id="ARBA00009142"/>
    </source>
</evidence>
<feature type="transmembrane region" description="Helical" evidence="8">
    <location>
        <begin position="72"/>
        <end position="91"/>
    </location>
</feature>
<accession>A0A7W0DVM4</accession>
<dbReference type="InterPro" id="IPR052017">
    <property type="entry name" value="TSUP"/>
</dbReference>
<comment type="subcellular location">
    <subcellularLocation>
        <location evidence="1 8">Cell membrane</location>
        <topology evidence="1 8">Multi-pass membrane protein</topology>
    </subcellularLocation>
</comment>
<evidence type="ECO:0000256" key="3">
    <source>
        <dbReference type="ARBA" id="ARBA00022448"/>
    </source>
</evidence>
<feature type="transmembrane region" description="Helical" evidence="8">
    <location>
        <begin position="136"/>
        <end position="160"/>
    </location>
</feature>
<keyword evidence="5 8" id="KW-0812">Transmembrane</keyword>
<proteinExistence type="inferred from homology"/>
<keyword evidence="4 8" id="KW-1003">Cell membrane</keyword>
<organism evidence="9 10">
    <name type="scientific">Streptomyces himalayensis subsp. himalayensis</name>
    <dbReference type="NCBI Taxonomy" id="2756131"/>
    <lineage>
        <taxon>Bacteria</taxon>
        <taxon>Bacillati</taxon>
        <taxon>Actinomycetota</taxon>
        <taxon>Actinomycetes</taxon>
        <taxon>Kitasatosporales</taxon>
        <taxon>Streptomycetaceae</taxon>
        <taxon>Streptomyces</taxon>
        <taxon>Streptomyces himalayensis</taxon>
    </lineage>
</organism>
<name>A0A7W0DVM4_9ACTN</name>
<protein>
    <recommendedName>
        <fullName evidence="8">Probable membrane transporter protein</fullName>
    </recommendedName>
</protein>
<evidence type="ECO:0000256" key="6">
    <source>
        <dbReference type="ARBA" id="ARBA00022989"/>
    </source>
</evidence>
<keyword evidence="6 8" id="KW-1133">Transmembrane helix</keyword>
<dbReference type="GO" id="GO:0005886">
    <property type="term" value="C:plasma membrane"/>
    <property type="evidence" value="ECO:0007669"/>
    <property type="project" value="UniProtKB-SubCell"/>
</dbReference>
<dbReference type="RefSeq" id="WP_181662139.1">
    <property type="nucleotide sequence ID" value="NZ_JACEHE010000041.1"/>
</dbReference>